<accession>A0A6P1BSR5</accession>
<evidence type="ECO:0000256" key="6">
    <source>
        <dbReference type="SAM" id="SignalP"/>
    </source>
</evidence>
<evidence type="ECO:0000256" key="1">
    <source>
        <dbReference type="ARBA" id="ARBA00004442"/>
    </source>
</evidence>
<dbReference type="Gene3D" id="2.40.160.20">
    <property type="match status" value="1"/>
</dbReference>
<proteinExistence type="inferred from homology"/>
<dbReference type="InterPro" id="IPR051692">
    <property type="entry name" value="OMP-like"/>
</dbReference>
<dbReference type="GO" id="GO:0009279">
    <property type="term" value="C:cell outer membrane"/>
    <property type="evidence" value="ECO:0007669"/>
    <property type="project" value="UniProtKB-SubCell"/>
</dbReference>
<dbReference type="Pfam" id="PF13505">
    <property type="entry name" value="OMP_b-brl"/>
    <property type="match status" value="1"/>
</dbReference>
<keyword evidence="4" id="KW-0998">Cell outer membrane</keyword>
<dbReference type="PANTHER" id="PTHR34001">
    <property type="entry name" value="BLL7405 PROTEIN"/>
    <property type="match status" value="1"/>
</dbReference>
<evidence type="ECO:0000313" key="8">
    <source>
        <dbReference type="EMBL" id="NEV01369.1"/>
    </source>
</evidence>
<keyword evidence="3" id="KW-0472">Membrane</keyword>
<dbReference type="PANTHER" id="PTHR34001:SF3">
    <property type="entry name" value="BLL7405 PROTEIN"/>
    <property type="match status" value="1"/>
</dbReference>
<feature type="domain" description="Outer membrane protein beta-barrel" evidence="7">
    <location>
        <begin position="13"/>
        <end position="236"/>
    </location>
</feature>
<dbReference type="Proteomes" id="UP000468531">
    <property type="component" value="Unassembled WGS sequence"/>
</dbReference>
<evidence type="ECO:0000256" key="5">
    <source>
        <dbReference type="ARBA" id="ARBA00038306"/>
    </source>
</evidence>
<gene>
    <name evidence="8" type="ORF">FNJ47_37700</name>
</gene>
<dbReference type="EMBL" id="VKHP01000236">
    <property type="protein sequence ID" value="NEV01369.1"/>
    <property type="molecule type" value="Genomic_DNA"/>
</dbReference>
<evidence type="ECO:0000256" key="2">
    <source>
        <dbReference type="ARBA" id="ARBA00022729"/>
    </source>
</evidence>
<comment type="caution">
    <text evidence="8">The sequence shown here is derived from an EMBL/GenBank/DDBJ whole genome shotgun (WGS) entry which is preliminary data.</text>
</comment>
<organism evidence="8 9">
    <name type="scientific">Bradyrhizobium uaiense</name>
    <dbReference type="NCBI Taxonomy" id="2594946"/>
    <lineage>
        <taxon>Bacteria</taxon>
        <taxon>Pseudomonadati</taxon>
        <taxon>Pseudomonadota</taxon>
        <taxon>Alphaproteobacteria</taxon>
        <taxon>Hyphomicrobiales</taxon>
        <taxon>Nitrobacteraceae</taxon>
        <taxon>Bradyrhizobium</taxon>
    </lineage>
</organism>
<feature type="signal peptide" evidence="6">
    <location>
        <begin position="1"/>
        <end position="24"/>
    </location>
</feature>
<dbReference type="RefSeq" id="WP_163160870.1">
    <property type="nucleotide sequence ID" value="NZ_VKHP01000236.1"/>
</dbReference>
<evidence type="ECO:0000256" key="4">
    <source>
        <dbReference type="ARBA" id="ARBA00023237"/>
    </source>
</evidence>
<feature type="chain" id="PRO_5027095949" evidence="6">
    <location>
        <begin position="25"/>
        <end position="249"/>
    </location>
</feature>
<evidence type="ECO:0000259" key="7">
    <source>
        <dbReference type="Pfam" id="PF13505"/>
    </source>
</evidence>
<dbReference type="AlphaFoldDB" id="A0A6P1BSR5"/>
<keyword evidence="9" id="KW-1185">Reference proteome</keyword>
<comment type="subcellular location">
    <subcellularLocation>
        <location evidence="1">Cell outer membrane</location>
    </subcellularLocation>
</comment>
<comment type="similarity">
    <text evidence="5">Belongs to the Omp25/RopB family.</text>
</comment>
<reference evidence="8 9" key="1">
    <citation type="journal article" date="2020" name="Arch. Microbiol.">
        <title>Bradyrhizobium uaiense sp. nov., a new highly efficient cowpea symbiont.</title>
        <authorList>
            <person name="Cabral Michel D."/>
            <person name="Azarias Guimaraes A."/>
            <person name="Martins da Costa E."/>
            <person name="Soares de Carvalho T."/>
            <person name="Balsanelli E."/>
            <person name="Willems A."/>
            <person name="Maltempi de Souza E."/>
            <person name="de Souza Moreira F.M."/>
        </authorList>
    </citation>
    <scope>NUCLEOTIDE SEQUENCE [LARGE SCALE GENOMIC DNA]</scope>
    <source>
        <strain evidence="8 9">UFLA 03-164</strain>
    </source>
</reference>
<evidence type="ECO:0000313" key="9">
    <source>
        <dbReference type="Proteomes" id="UP000468531"/>
    </source>
</evidence>
<name>A0A6P1BSR5_9BRAD</name>
<protein>
    <submittedName>
        <fullName evidence="8">Porin family protein</fullName>
    </submittedName>
</protein>
<evidence type="ECO:0000256" key="3">
    <source>
        <dbReference type="ARBA" id="ARBA00023136"/>
    </source>
</evidence>
<keyword evidence="2 6" id="KW-0732">Signal</keyword>
<dbReference type="InterPro" id="IPR011250">
    <property type="entry name" value="OMP/PagP_B-barrel"/>
</dbReference>
<sequence>MKKFLLATAAAAVAVAAFGATAQAADLGSRGYYQKTPAPVYAAPLYNWTGFYLGGHLGGVFSGSDNTFNGVALTDSGARFMGGVQGGYDWQLSPMWVIGLEGQYSWVGNHQLNAIFPGGYAYNNNQRGIASITGRVGYTWGPGLIYVKGGYAYSDNNESVTSGGAPVGFMLSDNHSNGWTIGGGAEYMFAPNWSAKVEYQYYDFGDSRFTAPGALAQYGTFHNDEHTVKAGLNYRFNLGNLGGPAYGRY</sequence>
<dbReference type="SUPFAM" id="SSF56925">
    <property type="entry name" value="OMPA-like"/>
    <property type="match status" value="1"/>
</dbReference>
<dbReference type="InterPro" id="IPR027385">
    <property type="entry name" value="Beta-barrel_OMP"/>
</dbReference>